<dbReference type="GO" id="GO:0003677">
    <property type="term" value="F:DNA binding"/>
    <property type="evidence" value="ECO:0007669"/>
    <property type="project" value="InterPro"/>
</dbReference>
<organism evidence="6 7">
    <name type="scientific">Bradyrhizobium diazoefficiens</name>
    <dbReference type="NCBI Taxonomy" id="1355477"/>
    <lineage>
        <taxon>Bacteria</taxon>
        <taxon>Pseudomonadati</taxon>
        <taxon>Pseudomonadota</taxon>
        <taxon>Alphaproteobacteria</taxon>
        <taxon>Hyphomicrobiales</taxon>
        <taxon>Nitrobacteraceae</taxon>
        <taxon>Bradyrhizobium</taxon>
    </lineage>
</organism>
<evidence type="ECO:0000259" key="5">
    <source>
        <dbReference type="Pfam" id="PF13356"/>
    </source>
</evidence>
<dbReference type="Gene3D" id="1.10.443.10">
    <property type="entry name" value="Intergrase catalytic core"/>
    <property type="match status" value="1"/>
</dbReference>
<dbReference type="PANTHER" id="PTHR30629">
    <property type="entry name" value="PROPHAGE INTEGRASE"/>
    <property type="match status" value="1"/>
</dbReference>
<evidence type="ECO:0000313" key="6">
    <source>
        <dbReference type="EMBL" id="BAR57581.1"/>
    </source>
</evidence>
<evidence type="ECO:0000256" key="4">
    <source>
        <dbReference type="SAM" id="MobiDB-lite"/>
    </source>
</evidence>
<dbReference type="GO" id="GO:0006310">
    <property type="term" value="P:DNA recombination"/>
    <property type="evidence" value="ECO:0007669"/>
    <property type="project" value="UniProtKB-KW"/>
</dbReference>
<evidence type="ECO:0000256" key="1">
    <source>
        <dbReference type="ARBA" id="ARBA00008857"/>
    </source>
</evidence>
<evidence type="ECO:0000313" key="7">
    <source>
        <dbReference type="Proteomes" id="UP000063308"/>
    </source>
</evidence>
<name>A0A0E4FU90_9BRAD</name>
<proteinExistence type="inferred from homology"/>
<dbReference type="Pfam" id="PF13356">
    <property type="entry name" value="Arm-DNA-bind_3"/>
    <property type="match status" value="1"/>
</dbReference>
<dbReference type="PANTHER" id="PTHR30629:SF2">
    <property type="entry name" value="PROPHAGE INTEGRASE INTS-RELATED"/>
    <property type="match status" value="1"/>
</dbReference>
<gene>
    <name evidence="6" type="ORF">NK6_4413</name>
</gene>
<dbReference type="InterPro" id="IPR025166">
    <property type="entry name" value="Integrase_DNA_bind_dom"/>
</dbReference>
<dbReference type="InterPro" id="IPR011010">
    <property type="entry name" value="DNA_brk_join_enz"/>
</dbReference>
<dbReference type="InterPro" id="IPR050808">
    <property type="entry name" value="Phage_Integrase"/>
</dbReference>
<protein>
    <recommendedName>
        <fullName evidence="5">Integrase DNA-binding domain-containing protein</fullName>
    </recommendedName>
</protein>
<keyword evidence="2" id="KW-0229">DNA integration</keyword>
<comment type="similarity">
    <text evidence="1">Belongs to the 'phage' integrase family.</text>
</comment>
<dbReference type="EMBL" id="AP014685">
    <property type="protein sequence ID" value="BAR57581.1"/>
    <property type="molecule type" value="Genomic_DNA"/>
</dbReference>
<dbReference type="InterPro" id="IPR038488">
    <property type="entry name" value="Integrase_DNA-bd_sf"/>
</dbReference>
<evidence type="ECO:0000256" key="3">
    <source>
        <dbReference type="ARBA" id="ARBA00023172"/>
    </source>
</evidence>
<dbReference type="CDD" id="cd00801">
    <property type="entry name" value="INT_P4_C"/>
    <property type="match status" value="1"/>
</dbReference>
<feature type="region of interest" description="Disordered" evidence="4">
    <location>
        <begin position="77"/>
        <end position="101"/>
    </location>
</feature>
<keyword evidence="3" id="KW-0233">DNA recombination</keyword>
<evidence type="ECO:0000256" key="2">
    <source>
        <dbReference type="ARBA" id="ARBA00022908"/>
    </source>
</evidence>
<dbReference type="SUPFAM" id="SSF56349">
    <property type="entry name" value="DNA breaking-rejoining enzymes"/>
    <property type="match status" value="1"/>
</dbReference>
<dbReference type="Gene3D" id="3.30.160.390">
    <property type="entry name" value="Integrase, DNA-binding domain"/>
    <property type="match status" value="1"/>
</dbReference>
<accession>A0A0E4FU90</accession>
<feature type="compositionally biased region" description="Basic and acidic residues" evidence="4">
    <location>
        <begin position="78"/>
        <end position="99"/>
    </location>
</feature>
<dbReference type="InterPro" id="IPR013762">
    <property type="entry name" value="Integrase-like_cat_sf"/>
</dbReference>
<dbReference type="AlphaFoldDB" id="A0A0E4FU90"/>
<dbReference type="Proteomes" id="UP000063308">
    <property type="component" value="Chromosome"/>
</dbReference>
<sequence length="443" mass="50213">MKIITTDVQVRNLKPAAEDYRRTVGGNLYLLIKANGSKLWRYDYKVGTRKTLAIGAYPEVSLSDAMTARDNAARLVKRGIDPKDHRDQERRAEAERKAAESPFGADADGWLKTREGSAKKTYLRDELMVRYLKEGADSIPGFGAVNTNQVALSHILPLLNHFNHETRRRLLSTARNVISFARVHNHFPQDRQSPFAEIKLGDGFAPHQTKNRPAIIQPDDFGDLIRQIDDFGTIIPSMSARRRKLIRYALQLLALTFVRPGTIETAEWDHFHFGKDHSFWIVPFAKLKMRTERAKKGNRNDFLVPLSRQAVALLRELRTITGSSRYLFPGADRKATAKKAASSGMIAEGSLNDALHLLGYKGKHCAHGVRSSASTMLNRERINGRRRFEQALVEMQQDRLDASTRAIYDRDDRLPERIELMQFWADMVDTLRATGAPKLRVAA</sequence>
<feature type="domain" description="Integrase DNA-binding" evidence="5">
    <location>
        <begin position="6"/>
        <end position="88"/>
    </location>
</feature>
<reference evidence="6 7" key="1">
    <citation type="submission" date="2014-11" db="EMBL/GenBank/DDBJ databases">
        <title>Symbiosis island explosion on the genome of extra-slow-growing strains of soybean bradyrhizobia with massive insertion sequences.</title>
        <authorList>
            <person name="Iida T."/>
            <person name="Minamisawa K."/>
        </authorList>
    </citation>
    <scope>NUCLEOTIDE SEQUENCE [LARGE SCALE GENOMIC DNA]</scope>
    <source>
        <strain evidence="6 7">NK6</strain>
    </source>
</reference>
<dbReference type="GO" id="GO:0015074">
    <property type="term" value="P:DNA integration"/>
    <property type="evidence" value="ECO:0007669"/>
    <property type="project" value="UniProtKB-KW"/>
</dbReference>